<feature type="signal peptide" evidence="1">
    <location>
        <begin position="1"/>
        <end position="23"/>
    </location>
</feature>
<reference evidence="2" key="1">
    <citation type="submission" date="2016-01" db="EMBL/GenBank/DDBJ databases">
        <authorList>
            <person name="Peeters C."/>
        </authorList>
    </citation>
    <scope>NUCLEOTIDE SEQUENCE [LARGE SCALE GENOMIC DNA]</scope>
    <source>
        <strain evidence="2">LMG 22937</strain>
    </source>
</reference>
<sequence>MTRYLTVNIAALVALCAPFAALAKDPCQSLICMAGKVQGGIHGNGNSQDGCSQGIGDFLSIIETHNGHMDLTATPKARRDYLNSCPGAAADASAVDSVISKFGNSTL</sequence>
<name>A0A158KBM8_9BURK</name>
<feature type="chain" id="PRO_5011115880" description="TrbM protein" evidence="1">
    <location>
        <begin position="24"/>
        <end position="107"/>
    </location>
</feature>
<keyword evidence="1" id="KW-0732">Signal</keyword>
<gene>
    <name evidence="2" type="ORF">AWB67_05270</name>
</gene>
<dbReference type="OrthoDB" id="6904272at2"/>
<evidence type="ECO:0000256" key="1">
    <source>
        <dbReference type="SAM" id="SignalP"/>
    </source>
</evidence>
<dbReference type="EMBL" id="FCOL02000045">
    <property type="protein sequence ID" value="SAL78487.1"/>
    <property type="molecule type" value="Genomic_DNA"/>
</dbReference>
<dbReference type="AlphaFoldDB" id="A0A158KBM8"/>
<evidence type="ECO:0000313" key="2">
    <source>
        <dbReference type="EMBL" id="SAL78487.1"/>
    </source>
</evidence>
<evidence type="ECO:0008006" key="4">
    <source>
        <dbReference type="Google" id="ProtNLM"/>
    </source>
</evidence>
<proteinExistence type="predicted"/>
<organism evidence="2 3">
    <name type="scientific">Caballeronia terrestris</name>
    <dbReference type="NCBI Taxonomy" id="1226301"/>
    <lineage>
        <taxon>Bacteria</taxon>
        <taxon>Pseudomonadati</taxon>
        <taxon>Pseudomonadota</taxon>
        <taxon>Betaproteobacteria</taxon>
        <taxon>Burkholderiales</taxon>
        <taxon>Burkholderiaceae</taxon>
        <taxon>Caballeronia</taxon>
    </lineage>
</organism>
<protein>
    <recommendedName>
        <fullName evidence="4">TrbM protein</fullName>
    </recommendedName>
</protein>
<dbReference type="Proteomes" id="UP000054925">
    <property type="component" value="Unassembled WGS sequence"/>
</dbReference>
<comment type="caution">
    <text evidence="2">The sequence shown here is derived from an EMBL/GenBank/DDBJ whole genome shotgun (WGS) entry which is preliminary data.</text>
</comment>
<evidence type="ECO:0000313" key="3">
    <source>
        <dbReference type="Proteomes" id="UP000054925"/>
    </source>
</evidence>
<accession>A0A158KBM8</accession>
<keyword evidence="3" id="KW-1185">Reference proteome</keyword>
<dbReference type="RefSeq" id="WP_125477675.1">
    <property type="nucleotide sequence ID" value="NZ_FCOL02000045.1"/>
</dbReference>